<dbReference type="Proteomes" id="UP001596023">
    <property type="component" value="Unassembled WGS sequence"/>
</dbReference>
<evidence type="ECO:0000259" key="1">
    <source>
        <dbReference type="Pfam" id="PF03050"/>
    </source>
</evidence>
<dbReference type="PANTHER" id="PTHR33678:SF1">
    <property type="entry name" value="BLL1576 PROTEIN"/>
    <property type="match status" value="1"/>
</dbReference>
<protein>
    <submittedName>
        <fullName evidence="2">Transposase</fullName>
    </submittedName>
</protein>
<accession>A0ABV9L3Z7</accession>
<dbReference type="RefSeq" id="WP_380002177.1">
    <property type="nucleotide sequence ID" value="NZ_JBHSGN010000232.1"/>
</dbReference>
<comment type="caution">
    <text evidence="2">The sequence shown here is derived from an EMBL/GenBank/DDBJ whole genome shotgun (WGS) entry which is preliminary data.</text>
</comment>
<reference evidence="3" key="1">
    <citation type="journal article" date="2019" name="Int. J. Syst. Evol. Microbiol.">
        <title>The Global Catalogue of Microorganisms (GCM) 10K type strain sequencing project: providing services to taxonomists for standard genome sequencing and annotation.</title>
        <authorList>
            <consortium name="The Broad Institute Genomics Platform"/>
            <consortium name="The Broad Institute Genome Sequencing Center for Infectious Disease"/>
            <person name="Wu L."/>
            <person name="Ma J."/>
        </authorList>
    </citation>
    <scope>NUCLEOTIDE SEQUENCE [LARGE SCALE GENOMIC DNA]</scope>
    <source>
        <strain evidence="3">CCUG 66188</strain>
    </source>
</reference>
<organism evidence="2 3">
    <name type="scientific">Dysgonomonas termitidis</name>
    <dbReference type="NCBI Taxonomy" id="1516126"/>
    <lineage>
        <taxon>Bacteria</taxon>
        <taxon>Pseudomonadati</taxon>
        <taxon>Bacteroidota</taxon>
        <taxon>Bacteroidia</taxon>
        <taxon>Bacteroidales</taxon>
        <taxon>Dysgonomonadaceae</taxon>
        <taxon>Dysgonomonas</taxon>
    </lineage>
</organism>
<keyword evidence="3" id="KW-1185">Reference proteome</keyword>
<dbReference type="InterPro" id="IPR004291">
    <property type="entry name" value="Transposase_IS66_central"/>
</dbReference>
<gene>
    <name evidence="2" type="ORF">ACFO6W_26425</name>
</gene>
<feature type="non-terminal residue" evidence="2">
    <location>
        <position position="226"/>
    </location>
</feature>
<feature type="domain" description="Transposase IS66 central" evidence="1">
    <location>
        <begin position="125"/>
        <end position="221"/>
    </location>
</feature>
<dbReference type="Pfam" id="PF03050">
    <property type="entry name" value="DDE_Tnp_IS66"/>
    <property type="match status" value="1"/>
</dbReference>
<dbReference type="InterPro" id="IPR052344">
    <property type="entry name" value="Transposase-related"/>
</dbReference>
<evidence type="ECO:0000313" key="3">
    <source>
        <dbReference type="Proteomes" id="UP001596023"/>
    </source>
</evidence>
<name>A0ABV9L3Z7_9BACT</name>
<evidence type="ECO:0000313" key="2">
    <source>
        <dbReference type="EMBL" id="MFC4677220.1"/>
    </source>
</evidence>
<proteinExistence type="predicted"/>
<sequence>SSERYVKEDPNQLSLAFEGVDSLPEEEKALVEELRQTITYEREARKENSSKPVRQELPAGLERKEEIIEPDPIPAGSTCIGQEVTEILEYTPGTLYVRRIIRKKYALAGHQGVVIAELPSLPLPKSNAGASLLAHLQVSKYQDHLPYYRQIDIFSRQGIKLAASTVNGWNAGSACLLELLYLELRKQVLASDYIQMDETFIPVVDRDKPGATRKGYHWIVKAPEER</sequence>
<dbReference type="EMBL" id="JBHSGN010000232">
    <property type="protein sequence ID" value="MFC4677220.1"/>
    <property type="molecule type" value="Genomic_DNA"/>
</dbReference>
<dbReference type="PANTHER" id="PTHR33678">
    <property type="entry name" value="BLL1576 PROTEIN"/>
    <property type="match status" value="1"/>
</dbReference>
<feature type="non-terminal residue" evidence="2">
    <location>
        <position position="1"/>
    </location>
</feature>